<dbReference type="Proteomes" id="UP000593571">
    <property type="component" value="Unassembled WGS sequence"/>
</dbReference>
<feature type="region of interest" description="Disordered" evidence="1">
    <location>
        <begin position="167"/>
        <end position="194"/>
    </location>
</feature>
<dbReference type="AlphaFoldDB" id="A0A7J8FMS4"/>
<gene>
    <name evidence="2" type="ORF">HJG63_018102</name>
</gene>
<organism evidence="2 3">
    <name type="scientific">Rousettus aegyptiacus</name>
    <name type="common">Egyptian fruit bat</name>
    <name type="synonym">Pteropus aegyptiacus</name>
    <dbReference type="NCBI Taxonomy" id="9407"/>
    <lineage>
        <taxon>Eukaryota</taxon>
        <taxon>Metazoa</taxon>
        <taxon>Chordata</taxon>
        <taxon>Craniata</taxon>
        <taxon>Vertebrata</taxon>
        <taxon>Euteleostomi</taxon>
        <taxon>Mammalia</taxon>
        <taxon>Eutheria</taxon>
        <taxon>Laurasiatheria</taxon>
        <taxon>Chiroptera</taxon>
        <taxon>Yinpterochiroptera</taxon>
        <taxon>Pteropodoidea</taxon>
        <taxon>Pteropodidae</taxon>
        <taxon>Rousettinae</taxon>
        <taxon>Rousettus</taxon>
    </lineage>
</organism>
<name>A0A7J8FMS4_ROUAE</name>
<sequence length="194" mass="21001">MLPSLSSSHHPLGAHRKGIYAAETGSHWARQKLLRNDRCWPSPGRSQLLEGPSEEPSLDFFLLNLRGSMTTKSQKRQRDRVSEHSSWIRSALPAGWPLSLAFFSCEWLSGAGAPEKAPGSARRSLGTTSRGWAAPAHRHCSCLCSAGSLYCGSSPLWAKATQGPCYSPHRATSPKTGRWHLPHPLASAGPPGQS</sequence>
<dbReference type="EMBL" id="JACASE010000007">
    <property type="protein sequence ID" value="KAF6448885.1"/>
    <property type="molecule type" value="Genomic_DNA"/>
</dbReference>
<comment type="caution">
    <text evidence="2">The sequence shown here is derived from an EMBL/GenBank/DDBJ whole genome shotgun (WGS) entry which is preliminary data.</text>
</comment>
<reference evidence="2 3" key="1">
    <citation type="journal article" date="2020" name="Nature">
        <title>Six reference-quality genomes reveal evolution of bat adaptations.</title>
        <authorList>
            <person name="Jebb D."/>
            <person name="Huang Z."/>
            <person name="Pippel M."/>
            <person name="Hughes G.M."/>
            <person name="Lavrichenko K."/>
            <person name="Devanna P."/>
            <person name="Winkler S."/>
            <person name="Jermiin L.S."/>
            <person name="Skirmuntt E.C."/>
            <person name="Katzourakis A."/>
            <person name="Burkitt-Gray L."/>
            <person name="Ray D.A."/>
            <person name="Sullivan K.A.M."/>
            <person name="Roscito J.G."/>
            <person name="Kirilenko B.M."/>
            <person name="Davalos L.M."/>
            <person name="Corthals A.P."/>
            <person name="Power M.L."/>
            <person name="Jones G."/>
            <person name="Ransome R.D."/>
            <person name="Dechmann D.K.N."/>
            <person name="Locatelli A.G."/>
            <person name="Puechmaille S.J."/>
            <person name="Fedrigo O."/>
            <person name="Jarvis E.D."/>
            <person name="Hiller M."/>
            <person name="Vernes S.C."/>
            <person name="Myers E.W."/>
            <person name="Teeling E.C."/>
        </authorList>
    </citation>
    <scope>NUCLEOTIDE SEQUENCE [LARGE SCALE GENOMIC DNA]</scope>
    <source>
        <strain evidence="2">MRouAeg1</strain>
        <tissue evidence="2">Muscle</tissue>
    </source>
</reference>
<protein>
    <submittedName>
        <fullName evidence="2">Small integral membrane protein 33</fullName>
    </submittedName>
</protein>
<accession>A0A7J8FMS4</accession>
<evidence type="ECO:0000313" key="3">
    <source>
        <dbReference type="Proteomes" id="UP000593571"/>
    </source>
</evidence>
<evidence type="ECO:0000256" key="1">
    <source>
        <dbReference type="SAM" id="MobiDB-lite"/>
    </source>
</evidence>
<evidence type="ECO:0000313" key="2">
    <source>
        <dbReference type="EMBL" id="KAF6448885.1"/>
    </source>
</evidence>
<keyword evidence="3" id="KW-1185">Reference proteome</keyword>
<proteinExistence type="predicted"/>